<keyword evidence="2" id="KW-1185">Reference proteome</keyword>
<dbReference type="WBParaSite" id="EN70_324">
    <property type="protein sequence ID" value="EN70_324"/>
    <property type="gene ID" value="EN70_324"/>
</dbReference>
<accession>A0A1I7VJL3</accession>
<keyword evidence="1" id="KW-0472">Membrane</keyword>
<dbReference type="AlphaFoldDB" id="A0A1I7VJL3"/>
<dbReference type="GO" id="GO:0003676">
    <property type="term" value="F:nucleic acid binding"/>
    <property type="evidence" value="ECO:0007669"/>
    <property type="project" value="InterPro"/>
</dbReference>
<protein>
    <submittedName>
        <fullName evidence="3">Transposase</fullName>
    </submittedName>
</protein>
<proteinExistence type="predicted"/>
<dbReference type="InterPro" id="IPR036397">
    <property type="entry name" value="RNaseH_sf"/>
</dbReference>
<reference evidence="3" key="2">
    <citation type="submission" date="2016-11" db="UniProtKB">
        <authorList>
            <consortium name="WormBaseParasite"/>
        </authorList>
    </citation>
    <scope>IDENTIFICATION</scope>
</reference>
<reference evidence="2" key="1">
    <citation type="submission" date="2012-04" db="EMBL/GenBank/DDBJ databases">
        <title>The Genome Sequence of Loa loa.</title>
        <authorList>
            <consortium name="The Broad Institute Genome Sequencing Platform"/>
            <consortium name="Broad Institute Genome Sequencing Center for Infectious Disease"/>
            <person name="Nutman T.B."/>
            <person name="Fink D.L."/>
            <person name="Russ C."/>
            <person name="Young S."/>
            <person name="Zeng Q."/>
            <person name="Gargeya S."/>
            <person name="Alvarado L."/>
            <person name="Berlin A."/>
            <person name="Chapman S.B."/>
            <person name="Chen Z."/>
            <person name="Freedman E."/>
            <person name="Gellesch M."/>
            <person name="Goldberg J."/>
            <person name="Griggs A."/>
            <person name="Gujja S."/>
            <person name="Heilman E.R."/>
            <person name="Heiman D."/>
            <person name="Howarth C."/>
            <person name="Mehta T."/>
            <person name="Neiman D."/>
            <person name="Pearson M."/>
            <person name="Roberts A."/>
            <person name="Saif S."/>
            <person name="Shea T."/>
            <person name="Shenoy N."/>
            <person name="Sisk P."/>
            <person name="Stolte C."/>
            <person name="Sykes S."/>
            <person name="White J."/>
            <person name="Yandava C."/>
            <person name="Haas B."/>
            <person name="Henn M.R."/>
            <person name="Nusbaum C."/>
            <person name="Birren B."/>
        </authorList>
    </citation>
    <scope>NUCLEOTIDE SEQUENCE [LARGE SCALE GENOMIC DNA]</scope>
</reference>
<keyword evidence="1" id="KW-1133">Transmembrane helix</keyword>
<evidence type="ECO:0000313" key="3">
    <source>
        <dbReference type="WBParaSite" id="EN70_324"/>
    </source>
</evidence>
<name>A0A1I7VJL3_LOALO</name>
<evidence type="ECO:0000256" key="1">
    <source>
        <dbReference type="SAM" id="Phobius"/>
    </source>
</evidence>
<sequence>MDESIDRGWMQTRIVLSARPVIIKQNHANTKRWIALLTCLAIRAVILEVMGTMSAVQFVQASRKFISRRKQLRHTISDNAKNLIVASMVLVELSTGESGTMGWDIITPGASGRVAYTKG</sequence>
<dbReference type="Proteomes" id="UP000095285">
    <property type="component" value="Unassembled WGS sequence"/>
</dbReference>
<keyword evidence="1" id="KW-0812">Transmembrane</keyword>
<dbReference type="Gene3D" id="3.30.420.10">
    <property type="entry name" value="Ribonuclease H-like superfamily/Ribonuclease H"/>
    <property type="match status" value="1"/>
</dbReference>
<feature type="transmembrane region" description="Helical" evidence="1">
    <location>
        <begin position="33"/>
        <end position="59"/>
    </location>
</feature>
<dbReference type="STRING" id="7209.A0A1I7VJL3"/>
<evidence type="ECO:0000313" key="2">
    <source>
        <dbReference type="Proteomes" id="UP000095285"/>
    </source>
</evidence>
<dbReference type="PANTHER" id="PTHR47331:SF2">
    <property type="match status" value="1"/>
</dbReference>
<organism evidence="2 3">
    <name type="scientific">Loa loa</name>
    <name type="common">Eye worm</name>
    <name type="synonym">Filaria loa</name>
    <dbReference type="NCBI Taxonomy" id="7209"/>
    <lineage>
        <taxon>Eukaryota</taxon>
        <taxon>Metazoa</taxon>
        <taxon>Ecdysozoa</taxon>
        <taxon>Nematoda</taxon>
        <taxon>Chromadorea</taxon>
        <taxon>Rhabditida</taxon>
        <taxon>Spirurina</taxon>
        <taxon>Spiruromorpha</taxon>
        <taxon>Filarioidea</taxon>
        <taxon>Onchocercidae</taxon>
        <taxon>Loa</taxon>
    </lineage>
</organism>
<dbReference type="PANTHER" id="PTHR47331">
    <property type="entry name" value="PHD-TYPE DOMAIN-CONTAINING PROTEIN"/>
    <property type="match status" value="1"/>
</dbReference>